<organism evidence="2">
    <name type="scientific">Knufia peltigerae</name>
    <dbReference type="NCBI Taxonomy" id="1002370"/>
    <lineage>
        <taxon>Eukaryota</taxon>
        <taxon>Fungi</taxon>
        <taxon>Dikarya</taxon>
        <taxon>Ascomycota</taxon>
        <taxon>Pezizomycotina</taxon>
        <taxon>Eurotiomycetes</taxon>
        <taxon>Chaetothyriomycetidae</taxon>
        <taxon>Chaetothyriales</taxon>
        <taxon>Trichomeriaceae</taxon>
        <taxon>Knufia</taxon>
    </lineage>
</organism>
<protein>
    <recommendedName>
        <fullName evidence="3">Metalloprotease</fullName>
    </recommendedName>
</protein>
<feature type="signal peptide" evidence="1">
    <location>
        <begin position="1"/>
        <end position="21"/>
    </location>
</feature>
<dbReference type="EMBL" id="JAPDRN010000104">
    <property type="protein sequence ID" value="KAJ9622938.1"/>
    <property type="molecule type" value="Genomic_DNA"/>
</dbReference>
<gene>
    <name evidence="2" type="ORF">H2204_011418</name>
</gene>
<name>A0AA38XUG6_9EURO</name>
<evidence type="ECO:0000256" key="1">
    <source>
        <dbReference type="SAM" id="SignalP"/>
    </source>
</evidence>
<keyword evidence="1" id="KW-0732">Signal</keyword>
<comment type="caution">
    <text evidence="2">The sequence shown here is derived from an EMBL/GenBank/DDBJ whole genome shotgun (WGS) entry which is preliminary data.</text>
</comment>
<evidence type="ECO:0000313" key="2">
    <source>
        <dbReference type="EMBL" id="KAJ9622938.1"/>
    </source>
</evidence>
<dbReference type="AlphaFoldDB" id="A0AA38XUG6"/>
<evidence type="ECO:0008006" key="3">
    <source>
        <dbReference type="Google" id="ProtNLM"/>
    </source>
</evidence>
<accession>A0AA38XUG6</accession>
<sequence length="210" mass="22832">MKLVISGTLLLALVVSAPTKAQQQPVQTGLGECVDFMIYGSSTLTNQVNTAPYTFVYSSSSWIDKDNKVVYVMNYTCSPTNLHGLYGAVGQVSHEMGHAFFDAPVSLAGPRDAFVKRMCTDEGRAVLNNWTARSEILDTSEGTAEIPLIASNASQLQAIILAGGEKLDERVGSSFCDNNTNSLTGENYRTFYGRWYDENVGVQSLYGTEV</sequence>
<feature type="chain" id="PRO_5041221921" description="Metalloprotease" evidence="1">
    <location>
        <begin position="22"/>
        <end position="210"/>
    </location>
</feature>
<proteinExistence type="predicted"/>
<reference evidence="2" key="1">
    <citation type="submission" date="2022-10" db="EMBL/GenBank/DDBJ databases">
        <title>Culturing micro-colonial fungi from biological soil crusts in the Mojave desert and describing Neophaeococcomyces mojavensis, and introducing the new genera and species Taxawa tesnikishii.</title>
        <authorList>
            <person name="Kurbessoian T."/>
            <person name="Stajich J.E."/>
        </authorList>
    </citation>
    <scope>NUCLEOTIDE SEQUENCE</scope>
    <source>
        <strain evidence="2">TK_35</strain>
    </source>
</reference>